<gene>
    <name evidence="1" type="ORF">CANTEDRAFT_112727</name>
</gene>
<dbReference type="HOGENOM" id="CLU_048444_0_0_1"/>
<evidence type="ECO:0000313" key="2">
    <source>
        <dbReference type="Proteomes" id="UP000000707"/>
    </source>
</evidence>
<dbReference type="InterPro" id="IPR029058">
    <property type="entry name" value="AB_hydrolase_fold"/>
</dbReference>
<name>G3AYH9_CANTC</name>
<dbReference type="Proteomes" id="UP000000707">
    <property type="component" value="Unassembled WGS sequence"/>
</dbReference>
<dbReference type="eggNOG" id="ENOG502S342">
    <property type="taxonomic scope" value="Eukaryota"/>
</dbReference>
<dbReference type="EMBL" id="GL996512">
    <property type="protein sequence ID" value="EGV65854.1"/>
    <property type="molecule type" value="Genomic_DNA"/>
</dbReference>
<proteinExistence type="predicted"/>
<dbReference type="SUPFAM" id="SSF53474">
    <property type="entry name" value="alpha/beta-Hydrolases"/>
    <property type="match status" value="1"/>
</dbReference>
<protein>
    <recommendedName>
        <fullName evidence="3">Alpha/beta-hydrolase</fullName>
    </recommendedName>
</protein>
<dbReference type="OrthoDB" id="2152248at2759"/>
<dbReference type="GeneID" id="18246652"/>
<dbReference type="KEGG" id="cten:18246652"/>
<reference evidence="1 2" key="1">
    <citation type="journal article" date="2011" name="Proc. Natl. Acad. Sci. U.S.A.">
        <title>Comparative genomics of xylose-fermenting fungi for enhanced biofuel production.</title>
        <authorList>
            <person name="Wohlbach D.J."/>
            <person name="Kuo A."/>
            <person name="Sato T.K."/>
            <person name="Potts K.M."/>
            <person name="Salamov A.A."/>
            <person name="LaButti K.M."/>
            <person name="Sun H."/>
            <person name="Clum A."/>
            <person name="Pangilinan J.L."/>
            <person name="Lindquist E.A."/>
            <person name="Lucas S."/>
            <person name="Lapidus A."/>
            <person name="Jin M."/>
            <person name="Gunawan C."/>
            <person name="Balan V."/>
            <person name="Dale B.E."/>
            <person name="Jeffries T.W."/>
            <person name="Zinkel R."/>
            <person name="Barry K.W."/>
            <person name="Grigoriev I.V."/>
            <person name="Gasch A.P."/>
        </authorList>
    </citation>
    <scope>NUCLEOTIDE SEQUENCE [LARGE SCALE GENOMIC DNA]</scope>
    <source>
        <strain evidence="2">ATCC 10573 / BCRC 21748 / CBS 615 / JCM 9827 / NBRC 10315 / NRRL Y-1498 / VKM Y-70</strain>
    </source>
</reference>
<dbReference type="AlphaFoldDB" id="G3AYH9"/>
<accession>G3AYH9</accession>
<organism evidence="2">
    <name type="scientific">Candida tenuis (strain ATCC 10573 / BCRC 21748 / CBS 615 / JCM 9827 / NBRC 10315 / NRRL Y-1498 / VKM Y-70)</name>
    <name type="common">Yeast</name>
    <name type="synonym">Yamadazyma tenuis</name>
    <dbReference type="NCBI Taxonomy" id="590646"/>
    <lineage>
        <taxon>Eukaryota</taxon>
        <taxon>Fungi</taxon>
        <taxon>Dikarya</taxon>
        <taxon>Ascomycota</taxon>
        <taxon>Saccharomycotina</taxon>
        <taxon>Pichiomycetes</taxon>
        <taxon>Debaryomycetaceae</taxon>
        <taxon>Yamadazyma</taxon>
    </lineage>
</organism>
<evidence type="ECO:0008006" key="3">
    <source>
        <dbReference type="Google" id="ProtNLM"/>
    </source>
</evidence>
<keyword evidence="2" id="KW-1185">Reference proteome</keyword>
<evidence type="ECO:0000313" key="1">
    <source>
        <dbReference type="EMBL" id="EGV65854.1"/>
    </source>
</evidence>
<dbReference type="Gene3D" id="3.40.50.1820">
    <property type="entry name" value="alpha/beta hydrolase"/>
    <property type="match status" value="1"/>
</dbReference>
<sequence length="344" mass="39605">MLRNFSTIEEIRTRIGKSILKPIASMKKAPFDPARFDHNETFISGIPVHIYNTAPLKDYLSQFDFKKETSHLTKIPIKVLYLIHGRYRNYTDTESMGYYMTDKYYKLKGDVDIPLVFVTFDVSNHGSRLLNKSANNDWAEGNKNHALDMVSIIDDSVLKLKLIMDYLPFYLNLDSFVPKLTDYKFEFSNVVSGYSLGGHIIHRFVDKYPDSVDVIIPFIGSSDISSLMIDRLLKVSPTGSKRYLQDYDELKFTDEQKLLYPKSFHEYVSSIDQSVSENFPFGRIKMFAAYGSADPIVPPAYSKLFCSLHKIGDPDTEVFYQEGVGHDVTLEMLDKSVEWLVKFY</sequence>